<dbReference type="InterPro" id="IPR000731">
    <property type="entry name" value="SSD"/>
</dbReference>
<dbReference type="InterPro" id="IPR053958">
    <property type="entry name" value="HMGCR/SNAP/NPC1-like_SSD"/>
</dbReference>
<evidence type="ECO:0000313" key="9">
    <source>
        <dbReference type="EMBL" id="GMH54911.1"/>
    </source>
</evidence>
<protein>
    <recommendedName>
        <fullName evidence="8">SSD domain-containing protein</fullName>
    </recommendedName>
</protein>
<evidence type="ECO:0000256" key="7">
    <source>
        <dbReference type="SAM" id="Phobius"/>
    </source>
</evidence>
<feature type="transmembrane region" description="Helical" evidence="7">
    <location>
        <begin position="914"/>
        <end position="936"/>
    </location>
</feature>
<comment type="subcellular location">
    <subcellularLocation>
        <location evidence="1">Membrane</location>
        <topology evidence="1">Multi-pass membrane protein</topology>
    </subcellularLocation>
</comment>
<dbReference type="GO" id="GO:0007224">
    <property type="term" value="P:smoothened signaling pathway"/>
    <property type="evidence" value="ECO:0007669"/>
    <property type="project" value="TreeGrafter"/>
</dbReference>
<dbReference type="GO" id="GO:0016020">
    <property type="term" value="C:membrane"/>
    <property type="evidence" value="ECO:0007669"/>
    <property type="project" value="UniProtKB-SubCell"/>
</dbReference>
<reference evidence="9" key="1">
    <citation type="submission" date="2022-07" db="EMBL/GenBank/DDBJ databases">
        <title>Genome analysis of Parmales, a sister group of diatoms, reveals the evolutionary specialization of diatoms from phago-mixotrophs to photoautotrophs.</title>
        <authorList>
            <person name="Ban H."/>
            <person name="Sato S."/>
            <person name="Yoshikawa S."/>
            <person name="Kazumasa Y."/>
            <person name="Nakamura Y."/>
            <person name="Ichinomiya M."/>
            <person name="Saitoh K."/>
            <person name="Sato N."/>
            <person name="Blanc-Mathieu R."/>
            <person name="Endo H."/>
            <person name="Kuwata A."/>
            <person name="Ogata H."/>
        </authorList>
    </citation>
    <scope>NUCLEOTIDE SEQUENCE</scope>
</reference>
<dbReference type="PANTHER" id="PTHR45951">
    <property type="entry name" value="PROTEIN DISPATCHED-RELATED"/>
    <property type="match status" value="1"/>
</dbReference>
<organism evidence="9 10">
    <name type="scientific">Triparma retinervis</name>
    <dbReference type="NCBI Taxonomy" id="2557542"/>
    <lineage>
        <taxon>Eukaryota</taxon>
        <taxon>Sar</taxon>
        <taxon>Stramenopiles</taxon>
        <taxon>Ochrophyta</taxon>
        <taxon>Bolidophyceae</taxon>
        <taxon>Parmales</taxon>
        <taxon>Triparmaceae</taxon>
        <taxon>Triparma</taxon>
    </lineage>
</organism>
<evidence type="ECO:0000256" key="6">
    <source>
        <dbReference type="ARBA" id="ARBA00038046"/>
    </source>
</evidence>
<dbReference type="AlphaFoldDB" id="A0A9W6ZMV2"/>
<feature type="transmembrane region" description="Helical" evidence="7">
    <location>
        <begin position="426"/>
        <end position="451"/>
    </location>
</feature>
<dbReference type="GO" id="GO:0022857">
    <property type="term" value="F:transmembrane transporter activity"/>
    <property type="evidence" value="ECO:0007669"/>
    <property type="project" value="TreeGrafter"/>
</dbReference>
<comment type="similarity">
    <text evidence="6">Belongs to the dispatched family.</text>
</comment>
<keyword evidence="4 7" id="KW-0472">Membrane</keyword>
<evidence type="ECO:0000256" key="3">
    <source>
        <dbReference type="ARBA" id="ARBA00022989"/>
    </source>
</evidence>
<feature type="transmembrane region" description="Helical" evidence="7">
    <location>
        <begin position="791"/>
        <end position="811"/>
    </location>
</feature>
<evidence type="ECO:0000256" key="2">
    <source>
        <dbReference type="ARBA" id="ARBA00022692"/>
    </source>
</evidence>
<keyword evidence="10" id="KW-1185">Reference proteome</keyword>
<evidence type="ECO:0000256" key="1">
    <source>
        <dbReference type="ARBA" id="ARBA00004141"/>
    </source>
</evidence>
<dbReference type="PROSITE" id="PS50156">
    <property type="entry name" value="SSD"/>
    <property type="match status" value="1"/>
</dbReference>
<keyword evidence="5" id="KW-0325">Glycoprotein</keyword>
<sequence length="960" mass="107288">TDIYGANIQWKNFEKQAICSGSVTYYADGSKMDSRGDVLYGYYNCNESDDDDRRLDEGAGAVTNDVHRRLNTNDDRMCTYTQSWAFESNLAIQIVFEPQSSDDMFDDVNSLIQMCKIDGMILDEDDMILTWETSSSDWKMCESRSLGNSVGVYYNKNCSEITQTDADSFKTDLIACTELWDAGQLTFLQDSNALADCASNPNNDTLVHCLNPKCFKANIMYDVLNAVLPKEFSTSEKATYAKVIVMADAYGYPAKQAHYELLDMHSNSQTFGDAIIVGYRSGGKMKIFTDQLLADNAFSGGAFVIVFFILWFHTTSGFIATFGFLQILLNLGVAYGFYMAVFFLPFFPFLNLVGIFVVVGIGADDIFVFMDAWKQSIVTLGEGAPLEKRLGIVLYKACGSMFITSLTTASAFAANAFSLITSLKCFGVYCAIVVIVDFFLMLSYIPALVIIYERSLKKHPACCQSCTCCTFCAIPKDPTKLRPAEKWFRDKFSPMILKRKFPLIAFFGGFAAFMGYQAAQLKRPTTSEFQLFKSDHPMEMYDLQLKDKFWYGTNTRSMMINFVMGVEGKDNGNHWDPFDDGTINFMPDFDISPPETQQALVDMCTYMKTSSDFYVDPCTTADRTDPNSKYCRMAHELCPMELLKTWVTTPCADTQTVDINSADCFGDSCIELLRGIPSRSTCCDLDFPISDATTFKGCVDDLTSLAAANINGYRGLGFWFDENGELSAYTTYFQTNKEYNNPFNVLELFYHDLIEIKNAFRKEASGSGGWLDEVFFTSDLNFFDLQRSLSVGAYNSAGLSFAFAFVVLMVVTRNITMTVLSLFTIVCIVCCVVGTLVLDGWELNIIESVIISVAVGMSVDFVAHLSHAYLHSVIKERAIAVMYMMRTMGVSVLTGAITTFIAGFFMIFAKTLFFYQFGFFMMMTMLFSWIFANLFLAPLMGAVGPVGGTLKLSNIRPSGI</sequence>
<dbReference type="Proteomes" id="UP001165082">
    <property type="component" value="Unassembled WGS sequence"/>
</dbReference>
<name>A0A9W6ZMV2_9STRA</name>
<feature type="transmembrane region" description="Helical" evidence="7">
    <location>
        <begin position="849"/>
        <end position="870"/>
    </location>
</feature>
<comment type="caution">
    <text evidence="9">The sequence shown here is derived from an EMBL/GenBank/DDBJ whole genome shotgun (WGS) entry which is preliminary data.</text>
</comment>
<dbReference type="InterPro" id="IPR052081">
    <property type="entry name" value="Dispatched_Hh_regulator"/>
</dbReference>
<proteinExistence type="inferred from homology"/>
<dbReference type="SUPFAM" id="SSF82866">
    <property type="entry name" value="Multidrug efflux transporter AcrB transmembrane domain"/>
    <property type="match status" value="2"/>
</dbReference>
<evidence type="ECO:0000313" key="10">
    <source>
        <dbReference type="Proteomes" id="UP001165082"/>
    </source>
</evidence>
<keyword evidence="2 7" id="KW-0812">Transmembrane</keyword>
<evidence type="ECO:0000256" key="4">
    <source>
        <dbReference type="ARBA" id="ARBA00023136"/>
    </source>
</evidence>
<accession>A0A9W6ZMV2</accession>
<feature type="transmembrane region" description="Helical" evidence="7">
    <location>
        <begin position="297"/>
        <end position="320"/>
    </location>
</feature>
<feature type="domain" description="SSD" evidence="8">
    <location>
        <begin position="319"/>
        <end position="451"/>
    </location>
</feature>
<dbReference type="PANTHER" id="PTHR45951:SF3">
    <property type="entry name" value="PROTEIN DISPATCHED"/>
    <property type="match status" value="1"/>
</dbReference>
<dbReference type="EMBL" id="BRXZ01000821">
    <property type="protein sequence ID" value="GMH54911.1"/>
    <property type="molecule type" value="Genomic_DNA"/>
</dbReference>
<dbReference type="OrthoDB" id="193905at2759"/>
<evidence type="ECO:0000256" key="5">
    <source>
        <dbReference type="ARBA" id="ARBA00023180"/>
    </source>
</evidence>
<feature type="transmembrane region" description="Helical" evidence="7">
    <location>
        <begin position="890"/>
        <end position="908"/>
    </location>
</feature>
<gene>
    <name evidence="9" type="ORF">TrRE_jg8726</name>
</gene>
<evidence type="ECO:0000259" key="8">
    <source>
        <dbReference type="PROSITE" id="PS50156"/>
    </source>
</evidence>
<dbReference type="Pfam" id="PF12349">
    <property type="entry name" value="Sterol-sensing"/>
    <property type="match status" value="1"/>
</dbReference>
<feature type="transmembrane region" description="Helical" evidence="7">
    <location>
        <begin position="818"/>
        <end position="837"/>
    </location>
</feature>
<dbReference type="Gene3D" id="1.20.1640.10">
    <property type="entry name" value="Multidrug efflux transporter AcrB transmembrane domain"/>
    <property type="match status" value="2"/>
</dbReference>
<feature type="non-terminal residue" evidence="9">
    <location>
        <position position="1"/>
    </location>
</feature>
<feature type="transmembrane region" description="Helical" evidence="7">
    <location>
        <begin position="393"/>
        <end position="414"/>
    </location>
</feature>
<feature type="transmembrane region" description="Helical" evidence="7">
    <location>
        <begin position="501"/>
        <end position="519"/>
    </location>
</feature>
<keyword evidence="3 7" id="KW-1133">Transmembrane helix</keyword>